<dbReference type="AlphaFoldDB" id="A0A940XAJ4"/>
<protein>
    <submittedName>
        <fullName evidence="1">Uncharacterized protein</fullName>
    </submittedName>
</protein>
<keyword evidence="2" id="KW-1185">Reference proteome</keyword>
<dbReference type="Proteomes" id="UP000675047">
    <property type="component" value="Unassembled WGS sequence"/>
</dbReference>
<evidence type="ECO:0000313" key="1">
    <source>
        <dbReference type="EMBL" id="MBP4139980.1"/>
    </source>
</evidence>
<dbReference type="EMBL" id="JAGFBV010000043">
    <property type="protein sequence ID" value="MBP4139980.1"/>
    <property type="molecule type" value="Genomic_DNA"/>
</dbReference>
<reference evidence="1 2" key="1">
    <citation type="submission" date="2021-03" db="EMBL/GenBank/DDBJ databases">
        <title>Flavobacterium Flabelliformis Sp. Nov. And Flavobacterium Geliluteum Sp. Nov., Two Novel Multidrug Resistant Psychrophilic Species Isolated From Antarctica.</title>
        <authorList>
            <person name="Kralova S."/>
            <person name="Busse H.J."/>
            <person name="Bezdicek M."/>
            <person name="Nykrynova M."/>
            <person name="Kroupova E."/>
            <person name="Krsek D."/>
            <person name="Sedlacek I."/>
        </authorList>
    </citation>
    <scope>NUCLEOTIDE SEQUENCE [LARGE SCALE GENOMIC DNA]</scope>
    <source>
        <strain evidence="1 2">P7388</strain>
    </source>
</reference>
<evidence type="ECO:0000313" key="2">
    <source>
        <dbReference type="Proteomes" id="UP000675047"/>
    </source>
</evidence>
<name>A0A940XAJ4_9FLAO</name>
<organism evidence="1 2">
    <name type="scientific">Flavobacterium geliluteum</name>
    <dbReference type="NCBI Taxonomy" id="2816120"/>
    <lineage>
        <taxon>Bacteria</taxon>
        <taxon>Pseudomonadati</taxon>
        <taxon>Bacteroidota</taxon>
        <taxon>Flavobacteriia</taxon>
        <taxon>Flavobacteriales</taxon>
        <taxon>Flavobacteriaceae</taxon>
        <taxon>Flavobacterium</taxon>
    </lineage>
</organism>
<gene>
    <name evidence="1" type="ORF">J3495_18055</name>
</gene>
<dbReference type="RefSeq" id="WP_210668217.1">
    <property type="nucleotide sequence ID" value="NZ_JAGFBV010000043.1"/>
</dbReference>
<accession>A0A940XAJ4</accession>
<proteinExistence type="predicted"/>
<comment type="caution">
    <text evidence="1">The sequence shown here is derived from an EMBL/GenBank/DDBJ whole genome shotgun (WGS) entry which is preliminary data.</text>
</comment>
<sequence length="62" mass="7210">MEDYYNTKRLALILAVQAEIEGMKSANEDRKQQNHTMAHPSEDFQEKAMDLRNLAYAHNESL</sequence>